<dbReference type="InterPro" id="IPR013087">
    <property type="entry name" value="Znf_C2H2_type"/>
</dbReference>
<dbReference type="PROSITE" id="PS00028">
    <property type="entry name" value="ZINC_FINGER_C2H2_1"/>
    <property type="match status" value="2"/>
</dbReference>
<dbReference type="AlphaFoldDB" id="A0A1J1HS92"/>
<dbReference type="PANTHER" id="PTHR15021">
    <property type="entry name" value="DISCONNECTED-RELATED"/>
    <property type="match status" value="1"/>
</dbReference>
<feature type="compositionally biased region" description="Polar residues" evidence="2">
    <location>
        <begin position="409"/>
        <end position="421"/>
    </location>
</feature>
<keyword evidence="5" id="KW-1185">Reference proteome</keyword>
<reference evidence="4 5" key="1">
    <citation type="submission" date="2015-04" db="EMBL/GenBank/DDBJ databases">
        <authorList>
            <person name="Syromyatnikov M.Y."/>
            <person name="Popov V.N."/>
        </authorList>
    </citation>
    <scope>NUCLEOTIDE SEQUENCE [LARGE SCALE GENOMIC DNA]</scope>
</reference>
<feature type="compositionally biased region" description="Basic and acidic residues" evidence="2">
    <location>
        <begin position="127"/>
        <end position="138"/>
    </location>
</feature>
<keyword evidence="1" id="KW-0862">Zinc</keyword>
<dbReference type="Gene3D" id="3.30.160.60">
    <property type="entry name" value="Classic Zinc Finger"/>
    <property type="match status" value="2"/>
</dbReference>
<feature type="region of interest" description="Disordered" evidence="2">
    <location>
        <begin position="110"/>
        <end position="148"/>
    </location>
</feature>
<evidence type="ECO:0000256" key="2">
    <source>
        <dbReference type="SAM" id="MobiDB-lite"/>
    </source>
</evidence>
<feature type="region of interest" description="Disordered" evidence="2">
    <location>
        <begin position="32"/>
        <end position="75"/>
    </location>
</feature>
<dbReference type="PROSITE" id="PS50157">
    <property type="entry name" value="ZINC_FINGER_C2H2_2"/>
    <property type="match status" value="2"/>
</dbReference>
<feature type="compositionally biased region" description="Low complexity" evidence="2">
    <location>
        <begin position="110"/>
        <end position="126"/>
    </location>
</feature>
<feature type="compositionally biased region" description="Basic residues" evidence="2">
    <location>
        <begin position="530"/>
        <end position="552"/>
    </location>
</feature>
<feature type="compositionally biased region" description="Low complexity" evidence="2">
    <location>
        <begin position="139"/>
        <end position="148"/>
    </location>
</feature>
<dbReference type="OrthoDB" id="10070972at2759"/>
<protein>
    <submittedName>
        <fullName evidence="4">CLUMA_CG002790, isoform A</fullName>
    </submittedName>
</protein>
<feature type="compositionally biased region" description="Basic residues" evidence="2">
    <location>
        <begin position="323"/>
        <end position="344"/>
    </location>
</feature>
<evidence type="ECO:0000313" key="5">
    <source>
        <dbReference type="Proteomes" id="UP000183832"/>
    </source>
</evidence>
<evidence type="ECO:0000259" key="3">
    <source>
        <dbReference type="PROSITE" id="PS50157"/>
    </source>
</evidence>
<dbReference type="PANTHER" id="PTHR15021:SF0">
    <property type="entry name" value="DISCO-RELATED, ISOFORM A-RELATED"/>
    <property type="match status" value="1"/>
</dbReference>
<keyword evidence="1" id="KW-0863">Zinc-finger</keyword>
<dbReference type="InterPro" id="IPR040436">
    <property type="entry name" value="Disconnected-like"/>
</dbReference>
<dbReference type="GO" id="GO:0006355">
    <property type="term" value="P:regulation of DNA-templated transcription"/>
    <property type="evidence" value="ECO:0007669"/>
    <property type="project" value="TreeGrafter"/>
</dbReference>
<evidence type="ECO:0000313" key="4">
    <source>
        <dbReference type="EMBL" id="CRK89073.1"/>
    </source>
</evidence>
<feature type="compositionally biased region" description="Polar residues" evidence="2">
    <location>
        <begin position="37"/>
        <end position="75"/>
    </location>
</feature>
<dbReference type="Proteomes" id="UP000183832">
    <property type="component" value="Unassembled WGS sequence"/>
</dbReference>
<name>A0A1J1HS92_9DIPT</name>
<dbReference type="EMBL" id="CVRI01000010">
    <property type="protein sequence ID" value="CRK89073.1"/>
    <property type="molecule type" value="Genomic_DNA"/>
</dbReference>
<feature type="domain" description="C2H2-type" evidence="3">
    <location>
        <begin position="489"/>
        <end position="517"/>
    </location>
</feature>
<feature type="region of interest" description="Disordered" evidence="2">
    <location>
        <begin position="530"/>
        <end position="571"/>
    </location>
</feature>
<organism evidence="4 5">
    <name type="scientific">Clunio marinus</name>
    <dbReference type="NCBI Taxonomy" id="568069"/>
    <lineage>
        <taxon>Eukaryota</taxon>
        <taxon>Metazoa</taxon>
        <taxon>Ecdysozoa</taxon>
        <taxon>Arthropoda</taxon>
        <taxon>Hexapoda</taxon>
        <taxon>Insecta</taxon>
        <taxon>Pterygota</taxon>
        <taxon>Neoptera</taxon>
        <taxon>Endopterygota</taxon>
        <taxon>Diptera</taxon>
        <taxon>Nematocera</taxon>
        <taxon>Chironomoidea</taxon>
        <taxon>Chironomidae</taxon>
        <taxon>Clunio</taxon>
    </lineage>
</organism>
<keyword evidence="1" id="KW-0479">Metal-binding</keyword>
<dbReference type="SMART" id="SM00355">
    <property type="entry name" value="ZnF_C2H2"/>
    <property type="match status" value="4"/>
</dbReference>
<feature type="region of interest" description="Disordered" evidence="2">
    <location>
        <begin position="323"/>
        <end position="359"/>
    </location>
</feature>
<feature type="domain" description="C2H2-type" evidence="3">
    <location>
        <begin position="281"/>
        <end position="309"/>
    </location>
</feature>
<dbReference type="GO" id="GO:0008270">
    <property type="term" value="F:zinc ion binding"/>
    <property type="evidence" value="ECO:0007669"/>
    <property type="project" value="UniProtKB-KW"/>
</dbReference>
<gene>
    <name evidence="4" type="ORF">CLUMA_CG002790</name>
</gene>
<accession>A0A1J1HS92</accession>
<feature type="region of interest" description="Disordered" evidence="2">
    <location>
        <begin position="407"/>
        <end position="427"/>
    </location>
</feature>
<dbReference type="GO" id="GO:0005634">
    <property type="term" value="C:nucleus"/>
    <property type="evidence" value="ECO:0007669"/>
    <property type="project" value="TreeGrafter"/>
</dbReference>
<sequence>MYLSQLQHSQLQLATQLHQKLATDMTTNLMESGVFKSPSSSPNSQNALSNINNINRSPASSPTRELSSHPLNRLQNMEPFDFRKINMVEQMNINPFASGMPTKKINSEALQQLQQQQQHEQQQQQHQMRENIKKRDSSASDSLNTSSAGNLPKNFLNLSMGHLPFHLPPTSLASSFYQSLAASLVAQSFPNLLASTKAPMSLTSSKSEYQSQKNTERLDLSSHHHPYDILSKNSDLDVLNLSRKNKIPKHLSEINQDMAHHGGPPNLGTHFINPSTGKKRVQCNVCFKTFWGKSYLKVHFSSVHLREMHKCTVEGCSRMFNSRRSRNRHSANPKLHPPHFRRNISPHDGRSAQPNPMLLPPPTALPLRGGLLPFNQFQLLPQGDLRHQSMASLVPWFPNSLASTKAPMSLTSSKSEYQSQKNTERLDLSSHHHPYDILSKNSDLDVLNLSRKNKIPKHLSEINQDMAHHGGPPNLGTHFINPSTGKKRVQCNVCFKTFWGKSYLKVHFSSVHLREMHKCTVEGCSRMFNSRRSRNRHSANPKLHPPHFRRNISPHDGRSAQPNPMLLPPPTALPLRGGLLPFNQFQLLPQGDLRHQSMA</sequence>
<proteinExistence type="predicted"/>
<evidence type="ECO:0000256" key="1">
    <source>
        <dbReference type="PROSITE-ProRule" id="PRU00042"/>
    </source>
</evidence>